<evidence type="ECO:0000256" key="2">
    <source>
        <dbReference type="ARBA" id="ARBA00007602"/>
    </source>
</evidence>
<dbReference type="Proteomes" id="UP000186524">
    <property type="component" value="Unassembled WGS sequence"/>
</dbReference>
<dbReference type="GO" id="GO:0005886">
    <property type="term" value="C:plasma membrane"/>
    <property type="evidence" value="ECO:0007669"/>
    <property type="project" value="UniProtKB-SubCell"/>
</dbReference>
<evidence type="ECO:0000256" key="13">
    <source>
        <dbReference type="SAM" id="Phobius"/>
    </source>
</evidence>
<evidence type="ECO:0000256" key="11">
    <source>
        <dbReference type="ARBA" id="ARBA00023284"/>
    </source>
</evidence>
<dbReference type="PIRSF" id="PIRSF036659">
    <property type="entry name" value="BdbC"/>
    <property type="match status" value="1"/>
</dbReference>
<dbReference type="Gene3D" id="1.20.1550.10">
    <property type="entry name" value="DsbB-like"/>
    <property type="match status" value="1"/>
</dbReference>
<reference evidence="14 15" key="1">
    <citation type="submission" date="2016-12" db="EMBL/GenBank/DDBJ databases">
        <title>Domibacillus sp. SAOS 44 whole genome sequencing.</title>
        <authorList>
            <person name="Verma A."/>
            <person name="Krishnamurthi S."/>
        </authorList>
    </citation>
    <scope>NUCLEOTIDE SEQUENCE [LARGE SCALE GENOMIC DNA]</scope>
    <source>
        <strain evidence="14 15">SAOS 44</strain>
    </source>
</reference>
<dbReference type="InterPro" id="IPR003752">
    <property type="entry name" value="DiS_bond_form_DsbB/BdbC"/>
</dbReference>
<keyword evidence="8 12" id="KW-0472">Membrane</keyword>
<dbReference type="InterPro" id="IPR023380">
    <property type="entry name" value="DsbB-like_sf"/>
</dbReference>
<dbReference type="PANTHER" id="PTHR43469">
    <property type="entry name" value="DISULFIDE FORMATION PROTEIN-RELATED"/>
    <property type="match status" value="1"/>
</dbReference>
<evidence type="ECO:0000313" key="15">
    <source>
        <dbReference type="Proteomes" id="UP000186524"/>
    </source>
</evidence>
<dbReference type="STRING" id="1714354.BLL40_14435"/>
<dbReference type="HAMAP" id="MF_00287">
    <property type="entry name" value="BdbC"/>
    <property type="match status" value="1"/>
</dbReference>
<keyword evidence="15" id="KW-1185">Reference proteome</keyword>
<dbReference type="OrthoDB" id="158402at2"/>
<keyword evidence="7 12" id="KW-0560">Oxidoreductase</keyword>
<keyword evidence="10 12" id="KW-0143">Chaperone</keyword>
<dbReference type="AlphaFoldDB" id="A0A1Q5NZZ2"/>
<feature type="disulfide bond" description="Redox-active" evidence="12">
    <location>
        <begin position="32"/>
        <end position="35"/>
    </location>
</feature>
<evidence type="ECO:0000256" key="6">
    <source>
        <dbReference type="ARBA" id="ARBA00022989"/>
    </source>
</evidence>
<proteinExistence type="inferred from homology"/>
<name>A0A1Q5NZZ2_9BACI</name>
<keyword evidence="12" id="KW-1003">Cell membrane</keyword>
<keyword evidence="3 12" id="KW-0813">Transport</keyword>
<keyword evidence="5 12" id="KW-0249">Electron transport</keyword>
<accession>A0A1Q5NZZ2</accession>
<feature type="transmembrane region" description="Helical" evidence="13">
    <location>
        <begin position="7"/>
        <end position="24"/>
    </location>
</feature>
<evidence type="ECO:0000256" key="10">
    <source>
        <dbReference type="ARBA" id="ARBA00023186"/>
    </source>
</evidence>
<dbReference type="EMBL" id="MRWQ01000015">
    <property type="protein sequence ID" value="OKL35590.1"/>
    <property type="molecule type" value="Genomic_DNA"/>
</dbReference>
<dbReference type="InterPro" id="IPR012187">
    <property type="entry name" value="Disulphide_bond_form_BdbC"/>
</dbReference>
<comment type="subcellular location">
    <subcellularLocation>
        <location evidence="12">Cell membrane</location>
        <topology evidence="12">Multi-pass membrane protein</topology>
    </subcellularLocation>
    <subcellularLocation>
        <location evidence="1">Membrane</location>
        <topology evidence="1">Multi-pass membrane protein</topology>
    </subcellularLocation>
</comment>
<dbReference type="RefSeq" id="WP_073712572.1">
    <property type="nucleotide sequence ID" value="NZ_MRWQ01000015.1"/>
</dbReference>
<dbReference type="SUPFAM" id="SSF158442">
    <property type="entry name" value="DsbB-like"/>
    <property type="match status" value="1"/>
</dbReference>
<dbReference type="Pfam" id="PF02600">
    <property type="entry name" value="DsbB"/>
    <property type="match status" value="1"/>
</dbReference>
<evidence type="ECO:0000256" key="12">
    <source>
        <dbReference type="HAMAP-Rule" id="MF_00287"/>
    </source>
</evidence>
<sequence>MVNKPLLAAWLTAIMATLGSLFFSERMEFVPCTLCWYQRILMYPLVVLLGIAFYRSDRHIYRYILPLSLFGMGMSGYQYALQKVPAVQKFEMCTSGVPCSGEYINVFGFITIPFLALIAFTVVTVMMVILWKKTAASFLKTKG</sequence>
<evidence type="ECO:0000256" key="8">
    <source>
        <dbReference type="ARBA" id="ARBA00023136"/>
    </source>
</evidence>
<evidence type="ECO:0000256" key="5">
    <source>
        <dbReference type="ARBA" id="ARBA00022982"/>
    </source>
</evidence>
<feature type="transmembrane region" description="Helical" evidence="13">
    <location>
        <begin position="61"/>
        <end position="80"/>
    </location>
</feature>
<evidence type="ECO:0000256" key="4">
    <source>
        <dbReference type="ARBA" id="ARBA00022692"/>
    </source>
</evidence>
<keyword evidence="6 12" id="KW-1133">Transmembrane helix</keyword>
<feature type="transmembrane region" description="Helical" evidence="13">
    <location>
        <begin position="36"/>
        <end position="54"/>
    </location>
</feature>
<evidence type="ECO:0000313" key="14">
    <source>
        <dbReference type="EMBL" id="OKL35590.1"/>
    </source>
</evidence>
<dbReference type="PANTHER" id="PTHR43469:SF1">
    <property type="entry name" value="SPBETA PROPHAGE-DERIVED DISULFIDE BOND FORMATION PROTEIN B"/>
    <property type="match status" value="1"/>
</dbReference>
<feature type="disulfide bond" description="Redox-active" evidence="12">
    <location>
        <begin position="93"/>
        <end position="99"/>
    </location>
</feature>
<organism evidence="14 15">
    <name type="scientific">Domibacillus mangrovi</name>
    <dbReference type="NCBI Taxonomy" id="1714354"/>
    <lineage>
        <taxon>Bacteria</taxon>
        <taxon>Bacillati</taxon>
        <taxon>Bacillota</taxon>
        <taxon>Bacilli</taxon>
        <taxon>Bacillales</taxon>
        <taxon>Bacillaceae</taxon>
        <taxon>Domibacillus</taxon>
    </lineage>
</organism>
<evidence type="ECO:0000256" key="3">
    <source>
        <dbReference type="ARBA" id="ARBA00022448"/>
    </source>
</evidence>
<comment type="caution">
    <text evidence="14">The sequence shown here is derived from an EMBL/GenBank/DDBJ whole genome shotgun (WGS) entry which is preliminary data.</text>
</comment>
<feature type="transmembrane region" description="Helical" evidence="13">
    <location>
        <begin position="106"/>
        <end position="131"/>
    </location>
</feature>
<dbReference type="GO" id="GO:0015035">
    <property type="term" value="F:protein-disulfide reductase activity"/>
    <property type="evidence" value="ECO:0007669"/>
    <property type="project" value="UniProtKB-UniRule"/>
</dbReference>
<protein>
    <recommendedName>
        <fullName evidence="12">Probable disulfide formation protein</fullName>
    </recommendedName>
    <alternativeName>
        <fullName evidence="12">Disulfide oxidoreductase</fullName>
    </alternativeName>
    <alternativeName>
        <fullName evidence="12">Thiol-disulfide oxidoreductase</fullName>
    </alternativeName>
</protein>
<keyword evidence="11 12" id="KW-0676">Redox-active center</keyword>
<evidence type="ECO:0000256" key="1">
    <source>
        <dbReference type="ARBA" id="ARBA00004141"/>
    </source>
</evidence>
<evidence type="ECO:0000256" key="7">
    <source>
        <dbReference type="ARBA" id="ARBA00023002"/>
    </source>
</evidence>
<keyword evidence="4 12" id="KW-0812">Transmembrane</keyword>
<gene>
    <name evidence="12" type="primary">bdbC</name>
    <name evidence="14" type="ORF">BLL40_14435</name>
</gene>
<comment type="similarity">
    <text evidence="2 12">Belongs to the DsbB family. BdbC subfamily.</text>
</comment>
<comment type="function">
    <text evidence="12">Required for disulfide bond formation in some proteins.</text>
</comment>
<dbReference type="NCBIfam" id="NF002849">
    <property type="entry name" value="PRK03113.1"/>
    <property type="match status" value="1"/>
</dbReference>
<evidence type="ECO:0000256" key="9">
    <source>
        <dbReference type="ARBA" id="ARBA00023157"/>
    </source>
</evidence>
<dbReference type="GO" id="GO:0006457">
    <property type="term" value="P:protein folding"/>
    <property type="evidence" value="ECO:0007669"/>
    <property type="project" value="InterPro"/>
</dbReference>
<keyword evidence="9 12" id="KW-1015">Disulfide bond</keyword>